<dbReference type="SUPFAM" id="SSF103025">
    <property type="entry name" value="Folate-binding domain"/>
    <property type="match status" value="1"/>
</dbReference>
<name>A0ABY5PN83_9ACTN</name>
<gene>
    <name evidence="1" type="ORF">LRS13_10900</name>
</gene>
<dbReference type="InterPro" id="IPR027266">
    <property type="entry name" value="TrmE/GcvT-like"/>
</dbReference>
<reference evidence="2" key="1">
    <citation type="submission" date="2021-11" db="EMBL/GenBank/DDBJ databases">
        <title>Cultivation dependent microbiological survey of springs from the worlds oldest radium mine currently devoted to the extraction of radon-saturated water.</title>
        <authorList>
            <person name="Kapinusova G."/>
            <person name="Smrhova T."/>
            <person name="Strejcek M."/>
            <person name="Suman J."/>
            <person name="Jani K."/>
            <person name="Pajer P."/>
            <person name="Uhlik O."/>
        </authorList>
    </citation>
    <scope>NUCLEOTIDE SEQUENCE [LARGE SCALE GENOMIC DNA]</scope>
    <source>
        <strain evidence="2">J379</strain>
    </source>
</reference>
<sequence length="168" mass="17277">MIDLSFLDPAASTVAARSPLEDAAAHAGLSDRSLVAKTELQVGPGDAAALGTLPTGRAVEVDGAWWCPLTPTRVLVIGAPPAQQDARVTAISVTSGYVAIGLAGPRSRDVLARVSALDVRHATTGSLLPGSVARIPAIVLFERDDALLILAGSAHAQYLWDTLVDAHA</sequence>
<evidence type="ECO:0000313" key="2">
    <source>
        <dbReference type="Proteomes" id="UP001058860"/>
    </source>
</evidence>
<dbReference type="RefSeq" id="WP_353866430.1">
    <property type="nucleotide sequence ID" value="NZ_CP088295.1"/>
</dbReference>
<proteinExistence type="predicted"/>
<dbReference type="EMBL" id="CP088295">
    <property type="protein sequence ID" value="UUY05995.1"/>
    <property type="molecule type" value="Genomic_DNA"/>
</dbReference>
<dbReference type="Gene3D" id="3.30.1360.120">
    <property type="entry name" value="Probable tRNA modification gtpase trme, domain 1"/>
    <property type="match status" value="1"/>
</dbReference>
<organism evidence="1 2">
    <name type="scientific">Svornostia abyssi</name>
    <dbReference type="NCBI Taxonomy" id="2898438"/>
    <lineage>
        <taxon>Bacteria</taxon>
        <taxon>Bacillati</taxon>
        <taxon>Actinomycetota</taxon>
        <taxon>Thermoleophilia</taxon>
        <taxon>Solirubrobacterales</taxon>
        <taxon>Baekduiaceae</taxon>
        <taxon>Svornostia</taxon>
    </lineage>
</organism>
<evidence type="ECO:0000313" key="1">
    <source>
        <dbReference type="EMBL" id="UUY05995.1"/>
    </source>
</evidence>
<dbReference type="Proteomes" id="UP001058860">
    <property type="component" value="Chromosome"/>
</dbReference>
<protein>
    <recommendedName>
        <fullName evidence="3">Sarcosine oxidase subunit gamma</fullName>
    </recommendedName>
</protein>
<accession>A0ABY5PN83</accession>
<evidence type="ECO:0008006" key="3">
    <source>
        <dbReference type="Google" id="ProtNLM"/>
    </source>
</evidence>
<keyword evidence="2" id="KW-1185">Reference proteome</keyword>